<protein>
    <recommendedName>
        <fullName evidence="4">PH domain-containing protein</fullName>
    </recommendedName>
</protein>
<feature type="transmembrane region" description="Helical" evidence="1">
    <location>
        <begin position="20"/>
        <end position="38"/>
    </location>
</feature>
<comment type="caution">
    <text evidence="2">The sequence shown here is derived from an EMBL/GenBank/DDBJ whole genome shotgun (WGS) entry which is preliminary data.</text>
</comment>
<dbReference type="InterPro" id="IPR045385">
    <property type="entry name" value="DUF6526"/>
</dbReference>
<sequence>MIMKAQSYNNHVRFYPPHHFIYYPVLIAFMSASIYFMFTTADKLLWGFITVIFIFLFCLAFMLRQHYALILQNRIVKLELRYRYFVLTGTRFETIEYKFTDDQLFSLRFAPDSEFLTLIEQALKENLSGDAIKQKIKHWKGDYNRV</sequence>
<evidence type="ECO:0000313" key="2">
    <source>
        <dbReference type="EMBL" id="GGF16629.1"/>
    </source>
</evidence>
<proteinExistence type="predicted"/>
<feature type="transmembrane region" description="Helical" evidence="1">
    <location>
        <begin position="44"/>
        <end position="63"/>
    </location>
</feature>
<reference evidence="3" key="1">
    <citation type="journal article" date="2019" name="Int. J. Syst. Evol. Microbiol.">
        <title>The Global Catalogue of Microorganisms (GCM) 10K type strain sequencing project: providing services to taxonomists for standard genome sequencing and annotation.</title>
        <authorList>
            <consortium name="The Broad Institute Genomics Platform"/>
            <consortium name="The Broad Institute Genome Sequencing Center for Infectious Disease"/>
            <person name="Wu L."/>
            <person name="Ma J."/>
        </authorList>
    </citation>
    <scope>NUCLEOTIDE SEQUENCE [LARGE SCALE GENOMIC DNA]</scope>
    <source>
        <strain evidence="3">CGMCC 1.16060</strain>
    </source>
</reference>
<evidence type="ECO:0000256" key="1">
    <source>
        <dbReference type="SAM" id="Phobius"/>
    </source>
</evidence>
<keyword evidence="1" id="KW-0472">Membrane</keyword>
<dbReference type="Proteomes" id="UP000655016">
    <property type="component" value="Unassembled WGS sequence"/>
</dbReference>
<dbReference type="EMBL" id="BMKP01000006">
    <property type="protein sequence ID" value="GGF16629.1"/>
    <property type="molecule type" value="Genomic_DNA"/>
</dbReference>
<evidence type="ECO:0000313" key="3">
    <source>
        <dbReference type="Proteomes" id="UP000655016"/>
    </source>
</evidence>
<name>A0ABQ1UDP0_9FLAO</name>
<dbReference type="Pfam" id="PF20136">
    <property type="entry name" value="DUF6526"/>
    <property type="match status" value="1"/>
</dbReference>
<keyword evidence="3" id="KW-1185">Reference proteome</keyword>
<gene>
    <name evidence="2" type="ORF">GCM10011518_27580</name>
</gene>
<accession>A0ABQ1UDP0</accession>
<evidence type="ECO:0008006" key="4">
    <source>
        <dbReference type="Google" id="ProtNLM"/>
    </source>
</evidence>
<keyword evidence="1" id="KW-1133">Transmembrane helix</keyword>
<organism evidence="2 3">
    <name type="scientific">Flavobacterium limi</name>
    <dbReference type="NCBI Taxonomy" id="2045105"/>
    <lineage>
        <taxon>Bacteria</taxon>
        <taxon>Pseudomonadati</taxon>
        <taxon>Bacteroidota</taxon>
        <taxon>Flavobacteriia</taxon>
        <taxon>Flavobacteriales</taxon>
        <taxon>Flavobacteriaceae</taxon>
        <taxon>Flavobacterium</taxon>
    </lineage>
</organism>
<keyword evidence="1" id="KW-0812">Transmembrane</keyword>